<dbReference type="AlphaFoldDB" id="A0AAD1ZBS0"/>
<feature type="transmembrane region" description="Helical" evidence="3">
    <location>
        <begin position="200"/>
        <end position="219"/>
    </location>
</feature>
<dbReference type="PANTHER" id="PTHR37179:SF1">
    <property type="entry name" value="TRANSGLYCOSYLASE"/>
    <property type="match status" value="1"/>
</dbReference>
<keyword evidence="2" id="KW-0146">Chitin degradation</keyword>
<gene>
    <name evidence="4" type="ORF">FPE_LOCUS13959</name>
</gene>
<protein>
    <submittedName>
        <fullName evidence="4">Uncharacterized protein</fullName>
    </submittedName>
</protein>
<proteinExistence type="predicted"/>
<evidence type="ECO:0000256" key="3">
    <source>
        <dbReference type="SAM" id="Phobius"/>
    </source>
</evidence>
<evidence type="ECO:0000313" key="5">
    <source>
        <dbReference type="Proteomes" id="UP000834106"/>
    </source>
</evidence>
<feature type="transmembrane region" description="Helical" evidence="3">
    <location>
        <begin position="167"/>
        <end position="188"/>
    </location>
</feature>
<dbReference type="GO" id="GO:0006032">
    <property type="term" value="P:chitin catabolic process"/>
    <property type="evidence" value="ECO:0007669"/>
    <property type="project" value="UniProtKB-KW"/>
</dbReference>
<dbReference type="Gene3D" id="3.50.30.30">
    <property type="match status" value="1"/>
</dbReference>
<dbReference type="PANTHER" id="PTHR37179">
    <property type="entry name" value="TRANSGLYCOSYLASE"/>
    <property type="match status" value="1"/>
</dbReference>
<evidence type="ECO:0000256" key="2">
    <source>
        <dbReference type="ARBA" id="ARBA00023024"/>
    </source>
</evidence>
<reference evidence="4" key="1">
    <citation type="submission" date="2023-05" db="EMBL/GenBank/DDBJ databases">
        <authorList>
            <person name="Huff M."/>
        </authorList>
    </citation>
    <scope>NUCLEOTIDE SEQUENCE</scope>
</reference>
<organism evidence="4 5">
    <name type="scientific">Fraxinus pennsylvanica</name>
    <dbReference type="NCBI Taxonomy" id="56036"/>
    <lineage>
        <taxon>Eukaryota</taxon>
        <taxon>Viridiplantae</taxon>
        <taxon>Streptophyta</taxon>
        <taxon>Embryophyta</taxon>
        <taxon>Tracheophyta</taxon>
        <taxon>Spermatophyta</taxon>
        <taxon>Magnoliopsida</taxon>
        <taxon>eudicotyledons</taxon>
        <taxon>Gunneridae</taxon>
        <taxon>Pentapetalae</taxon>
        <taxon>asterids</taxon>
        <taxon>lamiids</taxon>
        <taxon>Lamiales</taxon>
        <taxon>Oleaceae</taxon>
        <taxon>Oleeae</taxon>
        <taxon>Fraxinus</taxon>
    </lineage>
</organism>
<dbReference type="Proteomes" id="UP000834106">
    <property type="component" value="Chromosome 8"/>
</dbReference>
<dbReference type="InterPro" id="IPR023346">
    <property type="entry name" value="Lysozyme-like_dom_sf"/>
</dbReference>
<keyword evidence="5" id="KW-1185">Reference proteome</keyword>
<accession>A0AAD1ZBS0</accession>
<evidence type="ECO:0000313" key="4">
    <source>
        <dbReference type="EMBL" id="CAI9766529.1"/>
    </source>
</evidence>
<keyword evidence="3" id="KW-1133">Transmembrane helix</keyword>
<dbReference type="SUPFAM" id="SSF53955">
    <property type="entry name" value="Lysozyme-like"/>
    <property type="match status" value="1"/>
</dbReference>
<comment type="function">
    <text evidence="1">Defense against chitin-containing fungal pathogens.</text>
</comment>
<dbReference type="EMBL" id="OU503043">
    <property type="protein sequence ID" value="CAI9766529.1"/>
    <property type="molecule type" value="Genomic_DNA"/>
</dbReference>
<keyword evidence="2" id="KW-0119">Carbohydrate metabolism</keyword>
<keyword evidence="2" id="KW-0624">Polysaccharide degradation</keyword>
<name>A0AAD1ZBS0_9LAMI</name>
<keyword evidence="3" id="KW-0472">Membrane</keyword>
<evidence type="ECO:0000256" key="1">
    <source>
        <dbReference type="ARBA" id="ARBA00003102"/>
    </source>
</evidence>
<keyword evidence="3" id="KW-0812">Transmembrane</keyword>
<sequence>MLRVLSLHFPSHFLPVSVSLFSGDEKFLLVAEVEGTESGQTLLVVVNCSISAYRNYDTQATVNFSSIAKQPPKDMLCAIAELESGRQTLATQYNKNSKDCTMGIMHISSKTAKWLGTSVSKSLPENKYYPLISADKAKAANASAIDAILCQQGTLDPKKVKTWEFTIIFKLSWYCLFFFSCCCAISVMEDWYEAFERMSFYGIASNLVVYLTMTTISILEKRICSSSSACSKVVNAWDMTTEISVSQLQTLVEDPNAKFQLENLLTMVAHLWTNHASDTDPSITNIR</sequence>